<evidence type="ECO:0000313" key="1">
    <source>
        <dbReference type="EMBL" id="KAJ0193500.1"/>
    </source>
</evidence>
<sequence>MTSPAPGRFRRCFSDWLRGVTLDVPKEFKPTKSMRFKDVDEGVHFYKKRYAEKRGFDVRLNTLRKVGDIIKHRFLVCNRMGTGEYKFDEFQENHNHELEDTFHLKSTRTLSYSDKKFIVQASTAKMGFIKGYKLKSTLKGGFQYAFRVLMDKIFNEIPEQYILRRWTKDVISLNYQLLRDHFDEEDEEVTKLVNEVFFNVETALDIMRGDKQKLACLAEKTQFLFNEVKSNSSSKKPITNSDVLEKLYNVTIPEEVKIFVLDVQHNKGSQKKKLIGKVEKEDMKAQMKTRKCSICSKREPQ</sequence>
<dbReference type="PANTHER" id="PTHR47718">
    <property type="entry name" value="OS01G0519700 PROTEIN"/>
    <property type="match status" value="1"/>
</dbReference>
<dbReference type="Proteomes" id="UP000235145">
    <property type="component" value="Unassembled WGS sequence"/>
</dbReference>
<proteinExistence type="predicted"/>
<organism evidence="1 2">
    <name type="scientific">Lactuca sativa</name>
    <name type="common">Garden lettuce</name>
    <dbReference type="NCBI Taxonomy" id="4236"/>
    <lineage>
        <taxon>Eukaryota</taxon>
        <taxon>Viridiplantae</taxon>
        <taxon>Streptophyta</taxon>
        <taxon>Embryophyta</taxon>
        <taxon>Tracheophyta</taxon>
        <taxon>Spermatophyta</taxon>
        <taxon>Magnoliopsida</taxon>
        <taxon>eudicotyledons</taxon>
        <taxon>Gunneridae</taxon>
        <taxon>Pentapetalae</taxon>
        <taxon>asterids</taxon>
        <taxon>campanulids</taxon>
        <taxon>Asterales</taxon>
        <taxon>Asteraceae</taxon>
        <taxon>Cichorioideae</taxon>
        <taxon>Cichorieae</taxon>
        <taxon>Lactucinae</taxon>
        <taxon>Lactuca</taxon>
    </lineage>
</organism>
<comment type="caution">
    <text evidence="1">The sequence shown here is derived from an EMBL/GenBank/DDBJ whole genome shotgun (WGS) entry which is preliminary data.</text>
</comment>
<gene>
    <name evidence="1" type="ORF">LSAT_V11C800444080</name>
</gene>
<evidence type="ECO:0000313" key="2">
    <source>
        <dbReference type="Proteomes" id="UP000235145"/>
    </source>
</evidence>
<name>A0A9R1UV90_LACSA</name>
<dbReference type="EMBL" id="NBSK02000008">
    <property type="protein sequence ID" value="KAJ0193500.1"/>
    <property type="molecule type" value="Genomic_DNA"/>
</dbReference>
<protein>
    <recommendedName>
        <fullName evidence="3">Protein FAR1-RELATED SEQUENCE</fullName>
    </recommendedName>
</protein>
<evidence type="ECO:0008006" key="3">
    <source>
        <dbReference type="Google" id="ProtNLM"/>
    </source>
</evidence>
<dbReference type="AlphaFoldDB" id="A0A9R1UV90"/>
<reference evidence="1 2" key="1">
    <citation type="journal article" date="2017" name="Nat. Commun.">
        <title>Genome assembly with in vitro proximity ligation data and whole-genome triplication in lettuce.</title>
        <authorList>
            <person name="Reyes-Chin-Wo S."/>
            <person name="Wang Z."/>
            <person name="Yang X."/>
            <person name="Kozik A."/>
            <person name="Arikit S."/>
            <person name="Song C."/>
            <person name="Xia L."/>
            <person name="Froenicke L."/>
            <person name="Lavelle D.O."/>
            <person name="Truco M.J."/>
            <person name="Xia R."/>
            <person name="Zhu S."/>
            <person name="Xu C."/>
            <person name="Xu H."/>
            <person name="Xu X."/>
            <person name="Cox K."/>
            <person name="Korf I."/>
            <person name="Meyers B.C."/>
            <person name="Michelmore R.W."/>
        </authorList>
    </citation>
    <scope>NUCLEOTIDE SEQUENCE [LARGE SCALE GENOMIC DNA]</scope>
    <source>
        <strain evidence="2">cv. Salinas</strain>
        <tissue evidence="1">Seedlings</tissue>
    </source>
</reference>
<dbReference type="PANTHER" id="PTHR47718:SF12">
    <property type="entry name" value="PROTEIN FAR1-RELATED SEQUENCE"/>
    <property type="match status" value="1"/>
</dbReference>
<accession>A0A9R1UV90</accession>
<keyword evidence="2" id="KW-1185">Reference proteome</keyword>